<evidence type="ECO:0000313" key="2">
    <source>
        <dbReference type="Proteomes" id="UP000789901"/>
    </source>
</evidence>
<dbReference type="Proteomes" id="UP000789901">
    <property type="component" value="Unassembled WGS sequence"/>
</dbReference>
<organism evidence="1 2">
    <name type="scientific">Gigaspora margarita</name>
    <dbReference type="NCBI Taxonomy" id="4874"/>
    <lineage>
        <taxon>Eukaryota</taxon>
        <taxon>Fungi</taxon>
        <taxon>Fungi incertae sedis</taxon>
        <taxon>Mucoromycota</taxon>
        <taxon>Glomeromycotina</taxon>
        <taxon>Glomeromycetes</taxon>
        <taxon>Diversisporales</taxon>
        <taxon>Gigasporaceae</taxon>
        <taxon>Gigaspora</taxon>
    </lineage>
</organism>
<feature type="non-terminal residue" evidence="1">
    <location>
        <position position="40"/>
    </location>
</feature>
<accession>A0ABN7XI58</accession>
<reference evidence="1 2" key="1">
    <citation type="submission" date="2021-06" db="EMBL/GenBank/DDBJ databases">
        <authorList>
            <person name="Kallberg Y."/>
            <person name="Tangrot J."/>
            <person name="Rosling A."/>
        </authorList>
    </citation>
    <scope>NUCLEOTIDE SEQUENCE [LARGE SCALE GENOMIC DNA]</scope>
    <source>
        <strain evidence="1 2">120-4 pot B 10/14</strain>
    </source>
</reference>
<feature type="non-terminal residue" evidence="1">
    <location>
        <position position="1"/>
    </location>
</feature>
<name>A0ABN7XI58_GIGMA</name>
<evidence type="ECO:0000313" key="1">
    <source>
        <dbReference type="EMBL" id="CAG8853854.1"/>
    </source>
</evidence>
<gene>
    <name evidence="1" type="ORF">GMARGA_LOCUS42675</name>
</gene>
<comment type="caution">
    <text evidence="1">The sequence shown here is derived from an EMBL/GenBank/DDBJ whole genome shotgun (WGS) entry which is preliminary data.</text>
</comment>
<sequence>MGIIFVSVDLELRRLRRELGDGEIDFFGGFREYPILTQIK</sequence>
<dbReference type="EMBL" id="CAJVQB010129992">
    <property type="protein sequence ID" value="CAG8853854.1"/>
    <property type="molecule type" value="Genomic_DNA"/>
</dbReference>
<keyword evidence="2" id="KW-1185">Reference proteome</keyword>
<protein>
    <submittedName>
        <fullName evidence="1">16478_t:CDS:1</fullName>
    </submittedName>
</protein>
<proteinExistence type="predicted"/>